<dbReference type="RefSeq" id="WP_380079321.1">
    <property type="nucleotide sequence ID" value="NZ_JBHSGO010000193.1"/>
</dbReference>
<dbReference type="EMBL" id="JBHSGO010000193">
    <property type="protein sequence ID" value="MFC4666344.1"/>
    <property type="molecule type" value="Genomic_DNA"/>
</dbReference>
<dbReference type="PANTHER" id="PTHR43201">
    <property type="entry name" value="ACYL-COA SYNTHETASE"/>
    <property type="match status" value="1"/>
</dbReference>
<evidence type="ECO:0000313" key="4">
    <source>
        <dbReference type="Proteomes" id="UP001596020"/>
    </source>
</evidence>
<comment type="caution">
    <text evidence="3">The sequence shown here is derived from an EMBL/GenBank/DDBJ whole genome shotgun (WGS) entry which is preliminary data.</text>
</comment>
<sequence length="335" mass="37608">MIKRYSKEIQKDLDLFVRRWQDPGVLDMEASTSGSTGSPKIISIPKSAMKVSASISNQFFGLQKGMNVMLCMPMQSIAAQMLVVRSILAKANLVVVKPQKDPFVEISKEEKVDFVSLTPYQLAHILQNTTSKEKLKQVSIILLGGAPLSIAMEGELIKWNNRIYLSYGMTETLSHIALREIAPIHSDVFRLLPGYQIQTSDSGASIRVPWSDSLLKTSDILELETDQSFRVLGRCDNVINSGGVKIFPEELEHCLSNIIDCPYCVTYKSHKSLGSAVALMTEEPIDIQKIERVLRNVNPHFIPKYYFVHNIPRVKNGKIDRQMAAEIVADLDENR</sequence>
<gene>
    <name evidence="3" type="ORF">ACFO3G_07015</name>
</gene>
<dbReference type="SUPFAM" id="SSF56801">
    <property type="entry name" value="Acetyl-CoA synthetase-like"/>
    <property type="match status" value="1"/>
</dbReference>
<protein>
    <submittedName>
        <fullName evidence="3">AMP-binding protein</fullName>
    </submittedName>
</protein>
<evidence type="ECO:0000259" key="2">
    <source>
        <dbReference type="Pfam" id="PF00501"/>
    </source>
</evidence>
<dbReference type="Gene3D" id="3.30.300.30">
    <property type="match status" value="1"/>
</dbReference>
<evidence type="ECO:0000313" key="3">
    <source>
        <dbReference type="EMBL" id="MFC4666344.1"/>
    </source>
</evidence>
<dbReference type="Pfam" id="PF00501">
    <property type="entry name" value="AMP-binding"/>
    <property type="match status" value="1"/>
</dbReference>
<dbReference type="Gene3D" id="3.40.50.12780">
    <property type="entry name" value="N-terminal domain of ligase-like"/>
    <property type="match status" value="1"/>
</dbReference>
<name>A0ABV9K8K1_9PORP</name>
<evidence type="ECO:0000256" key="1">
    <source>
        <dbReference type="ARBA" id="ARBA00006432"/>
    </source>
</evidence>
<organism evidence="3 4">
    <name type="scientific">Falsiporphyromonas endometrii</name>
    <dbReference type="NCBI Taxonomy" id="1387297"/>
    <lineage>
        <taxon>Bacteria</taxon>
        <taxon>Pseudomonadati</taxon>
        <taxon>Bacteroidota</taxon>
        <taxon>Bacteroidia</taxon>
        <taxon>Bacteroidales</taxon>
        <taxon>Porphyromonadaceae</taxon>
        <taxon>Falsiporphyromonas</taxon>
    </lineage>
</organism>
<dbReference type="InterPro" id="IPR000873">
    <property type="entry name" value="AMP-dep_synth/lig_dom"/>
</dbReference>
<keyword evidence="4" id="KW-1185">Reference proteome</keyword>
<reference evidence="4" key="1">
    <citation type="journal article" date="2019" name="Int. J. Syst. Evol. Microbiol.">
        <title>The Global Catalogue of Microorganisms (GCM) 10K type strain sequencing project: providing services to taxonomists for standard genome sequencing and annotation.</title>
        <authorList>
            <consortium name="The Broad Institute Genomics Platform"/>
            <consortium name="The Broad Institute Genome Sequencing Center for Infectious Disease"/>
            <person name="Wu L."/>
            <person name="Ma J."/>
        </authorList>
    </citation>
    <scope>NUCLEOTIDE SEQUENCE [LARGE SCALE GENOMIC DNA]</scope>
    <source>
        <strain evidence="4">CGMCC 4.7357</strain>
    </source>
</reference>
<dbReference type="InterPro" id="IPR042099">
    <property type="entry name" value="ANL_N_sf"/>
</dbReference>
<proteinExistence type="inferred from homology"/>
<dbReference type="PANTHER" id="PTHR43201:SF8">
    <property type="entry name" value="ACYL-COA SYNTHETASE FAMILY MEMBER 3"/>
    <property type="match status" value="1"/>
</dbReference>
<accession>A0ABV9K8K1</accession>
<comment type="similarity">
    <text evidence="1">Belongs to the ATP-dependent AMP-binding enzyme family.</text>
</comment>
<feature type="domain" description="AMP-dependent synthetase/ligase" evidence="2">
    <location>
        <begin position="32"/>
        <end position="179"/>
    </location>
</feature>
<dbReference type="Proteomes" id="UP001596020">
    <property type="component" value="Unassembled WGS sequence"/>
</dbReference>
<dbReference type="InterPro" id="IPR045851">
    <property type="entry name" value="AMP-bd_C_sf"/>
</dbReference>